<dbReference type="SUPFAM" id="SSF88659">
    <property type="entry name" value="Sigma3 and sigma4 domains of RNA polymerase sigma factors"/>
    <property type="match status" value="1"/>
</dbReference>
<dbReference type="EMBL" id="JAQNDK010000002">
    <property type="protein sequence ID" value="MDC0679714.1"/>
    <property type="molecule type" value="Genomic_DNA"/>
</dbReference>
<evidence type="ECO:0000259" key="5">
    <source>
        <dbReference type="Pfam" id="PF04542"/>
    </source>
</evidence>
<dbReference type="Gene3D" id="1.10.1740.10">
    <property type="match status" value="1"/>
</dbReference>
<keyword evidence="8" id="KW-1185">Reference proteome</keyword>
<evidence type="ECO:0000259" key="6">
    <source>
        <dbReference type="Pfam" id="PF08281"/>
    </source>
</evidence>
<gene>
    <name evidence="7" type="ORF">POL72_18375</name>
</gene>
<accession>A0ABT5BZX2</accession>
<keyword evidence="2" id="KW-0805">Transcription regulation</keyword>
<dbReference type="InterPro" id="IPR013249">
    <property type="entry name" value="RNA_pol_sigma70_r4_t2"/>
</dbReference>
<keyword evidence="4" id="KW-0804">Transcription</keyword>
<reference evidence="7 8" key="1">
    <citation type="submission" date="2023-01" db="EMBL/GenBank/DDBJ databases">
        <title>Minimal conservation of predation-associated metabolite biosynthetic gene clusters underscores biosynthetic potential of Myxococcota including descriptions for ten novel species: Archangium lansinium sp. nov., Myxococcus landrumus sp. nov., Nannocystis bai.</title>
        <authorList>
            <person name="Ahearne A."/>
            <person name="Stevens C."/>
            <person name="Dowd S."/>
        </authorList>
    </citation>
    <scope>NUCLEOTIDE SEQUENCE [LARGE SCALE GENOMIC DNA]</scope>
    <source>
        <strain evidence="7 8">WIWO2</strain>
    </source>
</reference>
<dbReference type="CDD" id="cd06171">
    <property type="entry name" value="Sigma70_r4"/>
    <property type="match status" value="1"/>
</dbReference>
<dbReference type="PANTHER" id="PTHR43133:SF62">
    <property type="entry name" value="RNA POLYMERASE SIGMA FACTOR SIGZ"/>
    <property type="match status" value="1"/>
</dbReference>
<evidence type="ECO:0000313" key="7">
    <source>
        <dbReference type="EMBL" id="MDC0679714.1"/>
    </source>
</evidence>
<evidence type="ECO:0000256" key="3">
    <source>
        <dbReference type="ARBA" id="ARBA00023082"/>
    </source>
</evidence>
<dbReference type="InterPro" id="IPR013325">
    <property type="entry name" value="RNA_pol_sigma_r2"/>
</dbReference>
<comment type="similarity">
    <text evidence="1">Belongs to the sigma-70 factor family. ECF subfamily.</text>
</comment>
<proteinExistence type="inferred from homology"/>
<dbReference type="NCBIfam" id="TIGR02937">
    <property type="entry name" value="sigma70-ECF"/>
    <property type="match status" value="1"/>
</dbReference>
<protein>
    <submittedName>
        <fullName evidence="7">Sigma-70 family RNA polymerase sigma factor</fullName>
    </submittedName>
</protein>
<dbReference type="InterPro" id="IPR013324">
    <property type="entry name" value="RNA_pol_sigma_r3/r4-like"/>
</dbReference>
<keyword evidence="3" id="KW-0731">Sigma factor</keyword>
<dbReference type="SUPFAM" id="SSF88946">
    <property type="entry name" value="Sigma2 domain of RNA polymerase sigma factors"/>
    <property type="match status" value="1"/>
</dbReference>
<evidence type="ECO:0000313" key="8">
    <source>
        <dbReference type="Proteomes" id="UP001217485"/>
    </source>
</evidence>
<evidence type="ECO:0000256" key="1">
    <source>
        <dbReference type="ARBA" id="ARBA00010641"/>
    </source>
</evidence>
<dbReference type="Proteomes" id="UP001217485">
    <property type="component" value="Unassembled WGS sequence"/>
</dbReference>
<name>A0ABT5BZX2_9BACT</name>
<feature type="domain" description="RNA polymerase sigma-70 region 2" evidence="5">
    <location>
        <begin position="30"/>
        <end position="97"/>
    </location>
</feature>
<dbReference type="Pfam" id="PF04542">
    <property type="entry name" value="Sigma70_r2"/>
    <property type="match status" value="1"/>
</dbReference>
<feature type="domain" description="RNA polymerase sigma factor 70 region 4 type 2" evidence="6">
    <location>
        <begin position="127"/>
        <end position="179"/>
    </location>
</feature>
<dbReference type="Pfam" id="PF08281">
    <property type="entry name" value="Sigma70_r4_2"/>
    <property type="match status" value="1"/>
</dbReference>
<dbReference type="Gene3D" id="1.10.10.10">
    <property type="entry name" value="Winged helix-like DNA-binding domain superfamily/Winged helix DNA-binding domain"/>
    <property type="match status" value="1"/>
</dbReference>
<dbReference type="InterPro" id="IPR007627">
    <property type="entry name" value="RNA_pol_sigma70_r2"/>
</dbReference>
<dbReference type="InterPro" id="IPR014284">
    <property type="entry name" value="RNA_pol_sigma-70_dom"/>
</dbReference>
<dbReference type="PANTHER" id="PTHR43133">
    <property type="entry name" value="RNA POLYMERASE ECF-TYPE SIGMA FACTO"/>
    <property type="match status" value="1"/>
</dbReference>
<dbReference type="RefSeq" id="WP_272096711.1">
    <property type="nucleotide sequence ID" value="NZ_JAQNDK010000002.1"/>
</dbReference>
<dbReference type="InterPro" id="IPR036388">
    <property type="entry name" value="WH-like_DNA-bd_sf"/>
</dbReference>
<sequence length="204" mass="22978">MSFLWPSRDDHLCELIEASRRGDRGAFRALYLELYDPVARFASRRVRRREDAEDLVARVFHRLLERLGEFDRRKGTPRMFVLAMARNLVIDHLRAARQEAPIDDLAGVLADESGTPLDALVRGEELRAVREALEELGAEAREVLALRYGDGLKHQEIAELLGLRADAVKQRASRALRELKARLEARAEQDAGKSRGEGVSNAGL</sequence>
<dbReference type="InterPro" id="IPR039425">
    <property type="entry name" value="RNA_pol_sigma-70-like"/>
</dbReference>
<comment type="caution">
    <text evidence="7">The sequence shown here is derived from an EMBL/GenBank/DDBJ whole genome shotgun (WGS) entry which is preliminary data.</text>
</comment>
<organism evidence="7 8">
    <name type="scientific">Sorangium atrum</name>
    <dbReference type="NCBI Taxonomy" id="2995308"/>
    <lineage>
        <taxon>Bacteria</taxon>
        <taxon>Pseudomonadati</taxon>
        <taxon>Myxococcota</taxon>
        <taxon>Polyangia</taxon>
        <taxon>Polyangiales</taxon>
        <taxon>Polyangiaceae</taxon>
        <taxon>Sorangium</taxon>
    </lineage>
</organism>
<evidence type="ECO:0000256" key="4">
    <source>
        <dbReference type="ARBA" id="ARBA00023163"/>
    </source>
</evidence>
<evidence type="ECO:0000256" key="2">
    <source>
        <dbReference type="ARBA" id="ARBA00023015"/>
    </source>
</evidence>